<comment type="caution">
    <text evidence="10">The sequence shown here is derived from an EMBL/GenBank/DDBJ whole genome shotgun (WGS) entry which is preliminary data.</text>
</comment>
<feature type="transmembrane region" description="Helical" evidence="8">
    <location>
        <begin position="187"/>
        <end position="206"/>
    </location>
</feature>
<keyword evidence="7 8" id="KW-0472">Membrane</keyword>
<protein>
    <submittedName>
        <fullName evidence="10">Glycosyltransferase family 39 protein</fullName>
        <ecNumber evidence="10">2.4.-.-</ecNumber>
    </submittedName>
</protein>
<dbReference type="InterPro" id="IPR038731">
    <property type="entry name" value="RgtA/B/C-like"/>
</dbReference>
<feature type="transmembrane region" description="Helical" evidence="8">
    <location>
        <begin position="226"/>
        <end position="255"/>
    </location>
</feature>
<gene>
    <name evidence="10" type="ORF">ACFFHU_25980</name>
</gene>
<dbReference type="EC" id="2.4.-.-" evidence="10"/>
<evidence type="ECO:0000256" key="5">
    <source>
        <dbReference type="ARBA" id="ARBA00022692"/>
    </source>
</evidence>
<keyword evidence="5 8" id="KW-0812">Transmembrane</keyword>
<keyword evidence="11" id="KW-1185">Reference proteome</keyword>
<evidence type="ECO:0000256" key="7">
    <source>
        <dbReference type="ARBA" id="ARBA00023136"/>
    </source>
</evidence>
<dbReference type="RefSeq" id="WP_377342878.1">
    <property type="nucleotide sequence ID" value="NZ_JBHLUE010000026.1"/>
</dbReference>
<keyword evidence="4 10" id="KW-0808">Transferase</keyword>
<evidence type="ECO:0000256" key="3">
    <source>
        <dbReference type="ARBA" id="ARBA00022676"/>
    </source>
</evidence>
<evidence type="ECO:0000256" key="4">
    <source>
        <dbReference type="ARBA" id="ARBA00022679"/>
    </source>
</evidence>
<evidence type="ECO:0000313" key="10">
    <source>
        <dbReference type="EMBL" id="MFC0567574.1"/>
    </source>
</evidence>
<dbReference type="PANTHER" id="PTHR33908">
    <property type="entry name" value="MANNOSYLTRANSFERASE YKCB-RELATED"/>
    <property type="match status" value="1"/>
</dbReference>
<name>A0ABV6P4E1_9ACTN</name>
<keyword evidence="3 10" id="KW-0328">Glycosyltransferase</keyword>
<dbReference type="Pfam" id="PF13231">
    <property type="entry name" value="PMT_2"/>
    <property type="match status" value="1"/>
</dbReference>
<sequence length="467" mass="50202">MPVLLTAVVVGWHVSRPQLWRDEYATWWAATRSPAALDRLTEHIDGVLEPYYRLLHLWIALFGDSVVSLRVPSVLAAVATAGLVAVLGTLLAGRWAGLLAGLVYAVLPSTIRYGQEARPYALGEFAALAATLLLFLALRRPRRRLWFAYAVALAVLGLLHLAMLLLFAGHLVAVLHHARTTRSWRSLLGPGVAVLAAVSMLVPLMLRGYTQTGTQLGTFHRTTLYLVAELPAGVCCGAVAAGALLVLAAAGALLGGGPGRVFGLLTLAPIAGLAVLGLFVPVFNHRYVLFVAPLACVLAGLALARLRLPLGLAVVVLLALITLPEQAEVRRSHEQTSAQLIDYRGAARVIAHDELPGDAIVYQRAGWQFVDIAMEYNLRHNTPRDILAATSRTAVGSFWTPQVTSPAAALAGVARVWEVVPDALSSHRPEVQLPPVRDALARAYRQTGRWRVSGITVLLFRRGSGSR</sequence>
<feature type="transmembrane region" description="Helical" evidence="8">
    <location>
        <begin position="287"/>
        <end position="304"/>
    </location>
</feature>
<evidence type="ECO:0000256" key="6">
    <source>
        <dbReference type="ARBA" id="ARBA00022989"/>
    </source>
</evidence>
<evidence type="ECO:0000313" key="11">
    <source>
        <dbReference type="Proteomes" id="UP001589894"/>
    </source>
</evidence>
<comment type="subcellular location">
    <subcellularLocation>
        <location evidence="1">Cell membrane</location>
        <topology evidence="1">Multi-pass membrane protein</topology>
    </subcellularLocation>
</comment>
<proteinExistence type="predicted"/>
<evidence type="ECO:0000256" key="8">
    <source>
        <dbReference type="SAM" id="Phobius"/>
    </source>
</evidence>
<keyword evidence="2" id="KW-1003">Cell membrane</keyword>
<feature type="transmembrane region" description="Helical" evidence="8">
    <location>
        <begin position="119"/>
        <end position="138"/>
    </location>
</feature>
<evidence type="ECO:0000259" key="9">
    <source>
        <dbReference type="Pfam" id="PF13231"/>
    </source>
</evidence>
<dbReference type="EMBL" id="JBHLUE010000026">
    <property type="protein sequence ID" value="MFC0567574.1"/>
    <property type="molecule type" value="Genomic_DNA"/>
</dbReference>
<feature type="transmembrane region" description="Helical" evidence="8">
    <location>
        <begin position="145"/>
        <end position="167"/>
    </location>
</feature>
<keyword evidence="6 8" id="KW-1133">Transmembrane helix</keyword>
<dbReference type="InterPro" id="IPR050297">
    <property type="entry name" value="LipidA_mod_glycosyltrf_83"/>
</dbReference>
<dbReference type="Proteomes" id="UP001589894">
    <property type="component" value="Unassembled WGS sequence"/>
</dbReference>
<organism evidence="10 11">
    <name type="scientific">Plantactinospora siamensis</name>
    <dbReference type="NCBI Taxonomy" id="555372"/>
    <lineage>
        <taxon>Bacteria</taxon>
        <taxon>Bacillati</taxon>
        <taxon>Actinomycetota</taxon>
        <taxon>Actinomycetes</taxon>
        <taxon>Micromonosporales</taxon>
        <taxon>Micromonosporaceae</taxon>
        <taxon>Plantactinospora</taxon>
    </lineage>
</organism>
<evidence type="ECO:0000256" key="1">
    <source>
        <dbReference type="ARBA" id="ARBA00004651"/>
    </source>
</evidence>
<feature type="transmembrane region" description="Helical" evidence="8">
    <location>
        <begin position="261"/>
        <end position="280"/>
    </location>
</feature>
<accession>A0ABV6P4E1</accession>
<evidence type="ECO:0000256" key="2">
    <source>
        <dbReference type="ARBA" id="ARBA00022475"/>
    </source>
</evidence>
<reference evidence="10 11" key="1">
    <citation type="submission" date="2024-09" db="EMBL/GenBank/DDBJ databases">
        <authorList>
            <person name="Sun Q."/>
            <person name="Mori K."/>
        </authorList>
    </citation>
    <scope>NUCLEOTIDE SEQUENCE [LARGE SCALE GENOMIC DNA]</scope>
    <source>
        <strain evidence="10 11">TBRC 2205</strain>
    </source>
</reference>
<dbReference type="PANTHER" id="PTHR33908:SF3">
    <property type="entry name" value="UNDECAPRENYL PHOSPHATE-ALPHA-4-AMINO-4-DEOXY-L-ARABINOSE ARABINOSYL TRANSFERASE"/>
    <property type="match status" value="1"/>
</dbReference>
<dbReference type="GO" id="GO:0016757">
    <property type="term" value="F:glycosyltransferase activity"/>
    <property type="evidence" value="ECO:0007669"/>
    <property type="project" value="UniProtKB-KW"/>
</dbReference>
<feature type="domain" description="Glycosyltransferase RgtA/B/C/D-like" evidence="9">
    <location>
        <begin position="54"/>
        <end position="201"/>
    </location>
</feature>
<feature type="transmembrane region" description="Helical" evidence="8">
    <location>
        <begin position="74"/>
        <end position="107"/>
    </location>
</feature>